<evidence type="ECO:0000313" key="2">
    <source>
        <dbReference type="EMBL" id="PRY25985.1"/>
    </source>
</evidence>
<sequence length="72" mass="7999">MTYVSEAPRAEAGLRTGWFTDMVKGYSARVAQYRAYRKTLEELRCMTEAELADIGLSRLVIKDVAKQAAGLA</sequence>
<keyword evidence="3" id="KW-1185">Reference proteome</keyword>
<name>A0A2T0RXS5_9RHOB</name>
<proteinExistence type="predicted"/>
<evidence type="ECO:0000259" key="1">
    <source>
        <dbReference type="Pfam" id="PF06568"/>
    </source>
</evidence>
<accession>A0A2T0RXS5</accession>
<feature type="domain" description="YjiS-like" evidence="1">
    <location>
        <begin position="28"/>
        <end position="58"/>
    </location>
</feature>
<dbReference type="AlphaFoldDB" id="A0A2T0RXS5"/>
<dbReference type="OrthoDB" id="8244198at2"/>
<organism evidence="2 3">
    <name type="scientific">Aliiruegeria haliotis</name>
    <dbReference type="NCBI Taxonomy" id="1280846"/>
    <lineage>
        <taxon>Bacteria</taxon>
        <taxon>Pseudomonadati</taxon>
        <taxon>Pseudomonadota</taxon>
        <taxon>Alphaproteobacteria</taxon>
        <taxon>Rhodobacterales</taxon>
        <taxon>Roseobacteraceae</taxon>
        <taxon>Aliiruegeria</taxon>
    </lineage>
</organism>
<dbReference type="EMBL" id="PVTD01000001">
    <property type="protein sequence ID" value="PRY25985.1"/>
    <property type="molecule type" value="Genomic_DNA"/>
</dbReference>
<dbReference type="InterPro" id="IPR009506">
    <property type="entry name" value="YjiS-like"/>
</dbReference>
<protein>
    <submittedName>
        <fullName evidence="2">Uncharacterized protein DUF1127</fullName>
    </submittedName>
</protein>
<gene>
    <name evidence="2" type="ORF">CLV78_10178</name>
</gene>
<reference evidence="2 3" key="1">
    <citation type="submission" date="2018-03" db="EMBL/GenBank/DDBJ databases">
        <title>Genomic Encyclopedia of Archaeal and Bacterial Type Strains, Phase II (KMG-II): from individual species to whole genera.</title>
        <authorList>
            <person name="Goeker M."/>
        </authorList>
    </citation>
    <scope>NUCLEOTIDE SEQUENCE [LARGE SCALE GENOMIC DNA]</scope>
    <source>
        <strain evidence="2 3">DSM 29328</strain>
    </source>
</reference>
<evidence type="ECO:0000313" key="3">
    <source>
        <dbReference type="Proteomes" id="UP000239480"/>
    </source>
</evidence>
<comment type="caution">
    <text evidence="2">The sequence shown here is derived from an EMBL/GenBank/DDBJ whole genome shotgun (WGS) entry which is preliminary data.</text>
</comment>
<dbReference type="Proteomes" id="UP000239480">
    <property type="component" value="Unassembled WGS sequence"/>
</dbReference>
<dbReference type="RefSeq" id="WP_106202800.1">
    <property type="nucleotide sequence ID" value="NZ_PVTD01000001.1"/>
</dbReference>
<dbReference type="Pfam" id="PF06568">
    <property type="entry name" value="YjiS-like"/>
    <property type="match status" value="1"/>
</dbReference>